<keyword evidence="1" id="KW-0227">DNA damage</keyword>
<comment type="caution">
    <text evidence="3">The sequence shown here is derived from an EMBL/GenBank/DDBJ whole genome shotgun (WGS) entry which is preliminary data.</text>
</comment>
<name>A0AA39PPF6_9AGAR</name>
<dbReference type="EC" id="5.6.2.3" evidence="1"/>
<organism evidence="3 4">
    <name type="scientific">Armillaria luteobubalina</name>
    <dbReference type="NCBI Taxonomy" id="153913"/>
    <lineage>
        <taxon>Eukaryota</taxon>
        <taxon>Fungi</taxon>
        <taxon>Dikarya</taxon>
        <taxon>Basidiomycota</taxon>
        <taxon>Agaricomycotina</taxon>
        <taxon>Agaricomycetes</taxon>
        <taxon>Agaricomycetidae</taxon>
        <taxon>Agaricales</taxon>
        <taxon>Marasmiineae</taxon>
        <taxon>Physalacriaceae</taxon>
        <taxon>Armillaria</taxon>
    </lineage>
</organism>
<keyword evidence="1" id="KW-0547">Nucleotide-binding</keyword>
<dbReference type="PANTHER" id="PTHR47642">
    <property type="entry name" value="ATP-DEPENDENT DNA HELICASE"/>
    <property type="match status" value="1"/>
</dbReference>
<gene>
    <name evidence="3" type="ORF">EDD18DRAFT_1360052</name>
</gene>
<proteinExistence type="inferred from homology"/>
<dbReference type="SUPFAM" id="SSF52540">
    <property type="entry name" value="P-loop containing nucleoside triphosphate hydrolases"/>
    <property type="match status" value="1"/>
</dbReference>
<keyword evidence="4" id="KW-1185">Reference proteome</keyword>
<evidence type="ECO:0000313" key="4">
    <source>
        <dbReference type="Proteomes" id="UP001175228"/>
    </source>
</evidence>
<keyword evidence="1" id="KW-0347">Helicase</keyword>
<dbReference type="EMBL" id="JAUEPU010000042">
    <property type="protein sequence ID" value="KAK0488095.1"/>
    <property type="molecule type" value="Genomic_DNA"/>
</dbReference>
<dbReference type="GO" id="GO:0005524">
    <property type="term" value="F:ATP binding"/>
    <property type="evidence" value="ECO:0007669"/>
    <property type="project" value="UniProtKB-KW"/>
</dbReference>
<reference evidence="3" key="1">
    <citation type="submission" date="2023-06" db="EMBL/GenBank/DDBJ databases">
        <authorList>
            <consortium name="Lawrence Berkeley National Laboratory"/>
            <person name="Ahrendt S."/>
            <person name="Sahu N."/>
            <person name="Indic B."/>
            <person name="Wong-Bajracharya J."/>
            <person name="Merenyi Z."/>
            <person name="Ke H.-M."/>
            <person name="Monk M."/>
            <person name="Kocsube S."/>
            <person name="Drula E."/>
            <person name="Lipzen A."/>
            <person name="Balint B."/>
            <person name="Henrissat B."/>
            <person name="Andreopoulos B."/>
            <person name="Martin F.M."/>
            <person name="Harder C.B."/>
            <person name="Rigling D."/>
            <person name="Ford K.L."/>
            <person name="Foster G.D."/>
            <person name="Pangilinan J."/>
            <person name="Papanicolaou A."/>
            <person name="Barry K."/>
            <person name="LaButti K."/>
            <person name="Viragh M."/>
            <person name="Koriabine M."/>
            <person name="Yan M."/>
            <person name="Riley R."/>
            <person name="Champramary S."/>
            <person name="Plett K.L."/>
            <person name="Tsai I.J."/>
            <person name="Slot J."/>
            <person name="Sipos G."/>
            <person name="Plett J."/>
            <person name="Nagy L.G."/>
            <person name="Grigoriev I.V."/>
        </authorList>
    </citation>
    <scope>NUCLEOTIDE SEQUENCE</scope>
    <source>
        <strain evidence="3">HWK02</strain>
    </source>
</reference>
<evidence type="ECO:0000259" key="2">
    <source>
        <dbReference type="Pfam" id="PF05970"/>
    </source>
</evidence>
<dbReference type="Pfam" id="PF05970">
    <property type="entry name" value="PIF1"/>
    <property type="match status" value="1"/>
</dbReference>
<comment type="catalytic activity">
    <reaction evidence="1">
        <text>ATP + H2O = ADP + phosphate + H(+)</text>
        <dbReference type="Rhea" id="RHEA:13065"/>
        <dbReference type="ChEBI" id="CHEBI:15377"/>
        <dbReference type="ChEBI" id="CHEBI:15378"/>
        <dbReference type="ChEBI" id="CHEBI:30616"/>
        <dbReference type="ChEBI" id="CHEBI:43474"/>
        <dbReference type="ChEBI" id="CHEBI:456216"/>
        <dbReference type="EC" id="5.6.2.3"/>
    </reaction>
</comment>
<dbReference type="InterPro" id="IPR051055">
    <property type="entry name" value="PIF1_helicase"/>
</dbReference>
<dbReference type="Proteomes" id="UP001175228">
    <property type="component" value="Unassembled WGS sequence"/>
</dbReference>
<keyword evidence="1" id="KW-0378">Hydrolase</keyword>
<sequence>MRNFNLKYECLDKRNNYHAQLRSGAITVPSWDEAAAANVDFLRLDYSPTTTDGIEECAKQSAFLDERGLFIDMTQASKMADIRWVLDLAGWTTERPINRPSVMDPITTVRGRGEWNAIIKRKRQEMIDDRLRNITSTKDKQKGNNNPESDKVQIVDKNWLERCFHDKKYKASLDEVAVLFSLNKEQAHAFRLVANHSTSPYNDQLKMYIAGMGGTGKSQVLKALIKFFEMQKEEHRIIIVAPTGSAAALLGGSTYHSVFGINSQQHMKADLAQV</sequence>
<protein>
    <recommendedName>
        <fullName evidence="1">ATP-dependent DNA helicase</fullName>
        <ecNumber evidence="1">5.6.2.3</ecNumber>
    </recommendedName>
</protein>
<dbReference type="GO" id="GO:0016787">
    <property type="term" value="F:hydrolase activity"/>
    <property type="evidence" value="ECO:0007669"/>
    <property type="project" value="UniProtKB-KW"/>
</dbReference>
<dbReference type="GO" id="GO:0000723">
    <property type="term" value="P:telomere maintenance"/>
    <property type="evidence" value="ECO:0007669"/>
    <property type="project" value="InterPro"/>
</dbReference>
<dbReference type="InterPro" id="IPR010285">
    <property type="entry name" value="DNA_helicase_pif1-like_DEAD"/>
</dbReference>
<keyword evidence="1" id="KW-0234">DNA repair</keyword>
<dbReference type="GO" id="GO:0043139">
    <property type="term" value="F:5'-3' DNA helicase activity"/>
    <property type="evidence" value="ECO:0007669"/>
    <property type="project" value="UniProtKB-EC"/>
</dbReference>
<accession>A0AA39PPF6</accession>
<dbReference type="AlphaFoldDB" id="A0AA39PPF6"/>
<evidence type="ECO:0000256" key="1">
    <source>
        <dbReference type="RuleBase" id="RU363044"/>
    </source>
</evidence>
<comment type="cofactor">
    <cofactor evidence="1">
        <name>Mg(2+)</name>
        <dbReference type="ChEBI" id="CHEBI:18420"/>
    </cofactor>
</comment>
<dbReference type="Gene3D" id="3.40.50.300">
    <property type="entry name" value="P-loop containing nucleotide triphosphate hydrolases"/>
    <property type="match status" value="1"/>
</dbReference>
<dbReference type="GO" id="GO:0006310">
    <property type="term" value="P:DNA recombination"/>
    <property type="evidence" value="ECO:0007669"/>
    <property type="project" value="UniProtKB-KW"/>
</dbReference>
<feature type="domain" description="DNA helicase Pif1-like DEAD-box helicase" evidence="2">
    <location>
        <begin position="182"/>
        <end position="266"/>
    </location>
</feature>
<dbReference type="GO" id="GO:0006281">
    <property type="term" value="P:DNA repair"/>
    <property type="evidence" value="ECO:0007669"/>
    <property type="project" value="UniProtKB-KW"/>
</dbReference>
<comment type="similarity">
    <text evidence="1">Belongs to the helicase family.</text>
</comment>
<keyword evidence="1" id="KW-0067">ATP-binding</keyword>
<dbReference type="InterPro" id="IPR027417">
    <property type="entry name" value="P-loop_NTPase"/>
</dbReference>
<evidence type="ECO:0000313" key="3">
    <source>
        <dbReference type="EMBL" id="KAK0488095.1"/>
    </source>
</evidence>
<keyword evidence="1" id="KW-0233">DNA recombination</keyword>